<keyword evidence="1 3" id="KW-0853">WD repeat</keyword>
<dbReference type="SMART" id="SM00320">
    <property type="entry name" value="WD40"/>
    <property type="match status" value="3"/>
</dbReference>
<organism evidence="5 6">
    <name type="scientific">Pomacea canaliculata</name>
    <name type="common">Golden apple snail</name>
    <dbReference type="NCBI Taxonomy" id="400727"/>
    <lineage>
        <taxon>Eukaryota</taxon>
        <taxon>Metazoa</taxon>
        <taxon>Spiralia</taxon>
        <taxon>Lophotrochozoa</taxon>
        <taxon>Mollusca</taxon>
        <taxon>Gastropoda</taxon>
        <taxon>Caenogastropoda</taxon>
        <taxon>Architaenioglossa</taxon>
        <taxon>Ampullarioidea</taxon>
        <taxon>Ampullariidae</taxon>
        <taxon>Pomacea</taxon>
    </lineage>
</organism>
<dbReference type="SUPFAM" id="SSF81383">
    <property type="entry name" value="F-box domain"/>
    <property type="match status" value="1"/>
</dbReference>
<dbReference type="SMART" id="SM00256">
    <property type="entry name" value="FBOX"/>
    <property type="match status" value="1"/>
</dbReference>
<dbReference type="Pfam" id="PF00400">
    <property type="entry name" value="WD40"/>
    <property type="match status" value="2"/>
</dbReference>
<gene>
    <name evidence="5" type="ORF">C0Q70_06644</name>
</gene>
<dbReference type="Pfam" id="PF12937">
    <property type="entry name" value="F-box-like"/>
    <property type="match status" value="1"/>
</dbReference>
<keyword evidence="6" id="KW-1185">Reference proteome</keyword>
<dbReference type="PROSITE" id="PS50082">
    <property type="entry name" value="WD_REPEATS_2"/>
    <property type="match status" value="1"/>
</dbReference>
<dbReference type="Gene3D" id="2.130.10.10">
    <property type="entry name" value="YVTN repeat-like/Quinoprotein amine dehydrogenase"/>
    <property type="match status" value="1"/>
</dbReference>
<evidence type="ECO:0000256" key="3">
    <source>
        <dbReference type="PROSITE-ProRule" id="PRU00221"/>
    </source>
</evidence>
<dbReference type="InterPro" id="IPR036047">
    <property type="entry name" value="F-box-like_dom_sf"/>
</dbReference>
<evidence type="ECO:0000313" key="6">
    <source>
        <dbReference type="Proteomes" id="UP000245119"/>
    </source>
</evidence>
<accession>A0A2T7PCU8</accession>
<dbReference type="Gene3D" id="1.20.1280.50">
    <property type="match status" value="1"/>
</dbReference>
<evidence type="ECO:0000313" key="5">
    <source>
        <dbReference type="EMBL" id="PVD31232.1"/>
    </source>
</evidence>
<dbReference type="PANTHER" id="PTHR44436">
    <property type="entry name" value="F-BOX/WD REPEAT-CONTAINING PROTEIN 2"/>
    <property type="match status" value="1"/>
</dbReference>
<dbReference type="InterPro" id="IPR001680">
    <property type="entry name" value="WD40_rpt"/>
</dbReference>
<dbReference type="InterPro" id="IPR036322">
    <property type="entry name" value="WD40_repeat_dom_sf"/>
</dbReference>
<name>A0A2T7PCU8_POMCA</name>
<protein>
    <recommendedName>
        <fullName evidence="4">F-box domain-containing protein</fullName>
    </recommendedName>
</protein>
<dbReference type="PROSITE" id="PS50181">
    <property type="entry name" value="FBOX"/>
    <property type="match status" value="1"/>
</dbReference>
<feature type="repeat" description="WD" evidence="3">
    <location>
        <begin position="486"/>
        <end position="528"/>
    </location>
</feature>
<dbReference type="InterPro" id="IPR042627">
    <property type="entry name" value="FBXW2"/>
</dbReference>
<proteinExistence type="predicted"/>
<dbReference type="PANTHER" id="PTHR44436:SF1">
    <property type="entry name" value="F-BOX_WD REPEAT-CONTAINING PROTEIN 2"/>
    <property type="match status" value="1"/>
</dbReference>
<evidence type="ECO:0000259" key="4">
    <source>
        <dbReference type="PROSITE" id="PS50181"/>
    </source>
</evidence>
<evidence type="ECO:0000256" key="1">
    <source>
        <dbReference type="ARBA" id="ARBA00022574"/>
    </source>
</evidence>
<evidence type="ECO:0000256" key="2">
    <source>
        <dbReference type="ARBA" id="ARBA00022737"/>
    </source>
</evidence>
<dbReference type="AlphaFoldDB" id="A0A2T7PCU8"/>
<dbReference type="InterPro" id="IPR001810">
    <property type="entry name" value="F-box_dom"/>
</dbReference>
<dbReference type="Proteomes" id="UP000245119">
    <property type="component" value="Linkage Group LG4"/>
</dbReference>
<dbReference type="OrthoDB" id="190105at2759"/>
<reference evidence="5 6" key="1">
    <citation type="submission" date="2018-04" db="EMBL/GenBank/DDBJ databases">
        <title>The genome of golden apple snail Pomacea canaliculata provides insight into stress tolerance and invasive adaptation.</title>
        <authorList>
            <person name="Liu C."/>
            <person name="Liu B."/>
            <person name="Ren Y."/>
            <person name="Zhang Y."/>
            <person name="Wang H."/>
            <person name="Li S."/>
            <person name="Jiang F."/>
            <person name="Yin L."/>
            <person name="Zhang G."/>
            <person name="Qian W."/>
            <person name="Fan W."/>
        </authorList>
    </citation>
    <scope>NUCLEOTIDE SEQUENCE [LARGE SCALE GENOMIC DNA]</scope>
    <source>
        <strain evidence="5">SZHN2017</strain>
        <tissue evidence="5">Muscle</tissue>
    </source>
</reference>
<feature type="domain" description="F-box" evidence="4">
    <location>
        <begin position="151"/>
        <end position="197"/>
    </location>
</feature>
<dbReference type="InterPro" id="IPR015943">
    <property type="entry name" value="WD40/YVTN_repeat-like_dom_sf"/>
</dbReference>
<comment type="caution">
    <text evidence="5">The sequence shown here is derived from an EMBL/GenBank/DDBJ whole genome shotgun (WGS) entry which is preliminary data.</text>
</comment>
<dbReference type="SUPFAM" id="SSF50978">
    <property type="entry name" value="WD40 repeat-like"/>
    <property type="match status" value="1"/>
</dbReference>
<dbReference type="STRING" id="400727.A0A2T7PCU8"/>
<sequence length="696" mass="78594">MNSQKDLDDFRNRWLEELKHQIPVGEQHSASGELKDCANDELESVDSCKEDVISKPHENCQITDNPRIPPLHGNYCETGSTVPDATPQYFPFRVLSKVSNPESWEEVQRARKRFASDKCSAVTSVKKGNYFAESSHTPAQQRNSNEINEIPFFDISIPRELAIKIFWHLDATDLCHCAQVSKSWRSLAEDELLWCRLCHQLGFEQEKVTVECADWKRRVQHYTILNRTLDHNWKNRTGKLHSLQHVKGGVLCAASSFKSFLVAGYSNCQTKLWDVYSGETCIFQPSSTALILDENTEEGTITNEVQHVAACSKVTAASYSHNFVDVWSNEEGTSPIYTVSQFGTGLVSALKLWENNCSVFTAVACGSTLQVHVVEHSYGHLKEHMDFELNVKDLVWLQSHSASPSLTPIIAVATVNTVSIGKFSTDTEHLADWFEIHNIVDAPITCLDARLDPSHVAVGFSFYSFPSELIKVNVYDLTTQQLVTTLSGHTSVLSCINVVDSPPFQLVSGSRDRKVRVYDTRIDQSAMMTLIGHSSTVTCVQMDNVKVVSGDEGGFVCVWDQRMASKLWEMHDRHPVSYCHFDERLLVVAHEPVVKQQQSKYDYDTGLHQRHRGSFHVYDFLTDQTTKGVPDICLSTYDEPQGYNYNICLTVPYDQASTRKLLCATLTYSWCQVTFDLNRPSEHDDQNFQMTAALSV</sequence>
<keyword evidence="2" id="KW-0677">Repeat</keyword>
<dbReference type="CDD" id="cd22134">
    <property type="entry name" value="F-box_FBXW8"/>
    <property type="match status" value="1"/>
</dbReference>
<dbReference type="EMBL" id="PZQS01000004">
    <property type="protein sequence ID" value="PVD31232.1"/>
    <property type="molecule type" value="Genomic_DNA"/>
</dbReference>